<comment type="caution">
    <text evidence="1">The sequence shown here is derived from an EMBL/GenBank/DDBJ whole genome shotgun (WGS) entry which is preliminary data.</text>
</comment>
<keyword evidence="2" id="KW-1185">Reference proteome</keyword>
<proteinExistence type="predicted"/>
<dbReference type="Proteomes" id="UP001221150">
    <property type="component" value="Unassembled WGS sequence"/>
</dbReference>
<reference evidence="1 2" key="1">
    <citation type="submission" date="2023-03" db="EMBL/GenBank/DDBJ databases">
        <title>Draft genome sequence of Streptomyces sp. K1PA1 isolated from peat swamp forest in Thailand.</title>
        <authorList>
            <person name="Klaysubun C."/>
            <person name="Duangmal K."/>
        </authorList>
    </citation>
    <scope>NUCLEOTIDE SEQUENCE [LARGE SCALE GENOMIC DNA]</scope>
    <source>
        <strain evidence="1 2">K1PA1</strain>
    </source>
</reference>
<evidence type="ECO:0000313" key="1">
    <source>
        <dbReference type="EMBL" id="MDF3300145.1"/>
    </source>
</evidence>
<protein>
    <submittedName>
        <fullName evidence="1">Uncharacterized protein</fullName>
    </submittedName>
</protein>
<evidence type="ECO:0000313" key="2">
    <source>
        <dbReference type="Proteomes" id="UP001221150"/>
    </source>
</evidence>
<organism evidence="1 2">
    <name type="scientific">Streptomyces tropicalis</name>
    <dbReference type="NCBI Taxonomy" id="3034234"/>
    <lineage>
        <taxon>Bacteria</taxon>
        <taxon>Bacillati</taxon>
        <taxon>Actinomycetota</taxon>
        <taxon>Actinomycetes</taxon>
        <taxon>Kitasatosporales</taxon>
        <taxon>Streptomycetaceae</taxon>
        <taxon>Streptomyces</taxon>
    </lineage>
</organism>
<sequence>MAAALEDLHWSNREARHHGRSGRISQFLWSMEGFVDLETRDVAFMSTPHCCFL</sequence>
<accession>A0ABT6A671</accession>
<name>A0ABT6A671_9ACTN</name>
<dbReference type="RefSeq" id="WP_276109697.1">
    <property type="nucleotide sequence ID" value="NZ_JARJBB010000007.1"/>
</dbReference>
<gene>
    <name evidence="1" type="ORF">P3H78_16235</name>
</gene>
<dbReference type="EMBL" id="JARJBB010000007">
    <property type="protein sequence ID" value="MDF3300145.1"/>
    <property type="molecule type" value="Genomic_DNA"/>
</dbReference>